<accession>A0A1G6QUC3</accession>
<keyword evidence="11" id="KW-1185">Reference proteome</keyword>
<keyword evidence="4 8" id="KW-0460">Magnesium</keyword>
<name>A0A1G6QUC3_9PROT</name>
<comment type="subcellular location">
    <subcellularLocation>
        <location evidence="6">Cytoplasm</location>
    </subcellularLocation>
    <text evidence="6">May associate with membranes.</text>
</comment>
<evidence type="ECO:0000256" key="4">
    <source>
        <dbReference type="ARBA" id="ARBA00022842"/>
    </source>
</evidence>
<evidence type="ECO:0000256" key="5">
    <source>
        <dbReference type="ARBA" id="ARBA00023134"/>
    </source>
</evidence>
<proteinExistence type="inferred from homology"/>
<dbReference type="InterPro" id="IPR027417">
    <property type="entry name" value="P-loop_NTPase"/>
</dbReference>
<evidence type="ECO:0000259" key="9">
    <source>
        <dbReference type="PROSITE" id="PS51705"/>
    </source>
</evidence>
<dbReference type="Gene3D" id="3.40.50.300">
    <property type="entry name" value="P-loop containing nucleotide triphosphate hydrolases"/>
    <property type="match status" value="1"/>
</dbReference>
<sequence>MTEPDSSQDLHATAEPPMRTAVILPWRPEGQMRDAEARLDEAVELARSIGLDIVHTATVNLRAPQPATLLGSGQVATLGMAMAEARVGLAMVDAALTPVQQRNLEREWHCKVIDRTGLILDIFGERARTREGALQVELAHLQYQRSRLVRSWTHLGRQRGGFGFLGGPGETQIEADRRLIGDRIARLRQEIEEVRRTRGLQRSARQRVPSPVVALVGYTNAGKSTLFNALTGAAAFAENQLFATLDPTMRGLELPSGRRAVLSDTVGFISALPTELIAAFRATLEEVAEADLILHVRDGAHPDSQAQRADVITVLDGMVQDGTLDAGWRHRSLEVLNKADLLGGVAQVGARAGEIAVSALTGEGLETLRAAIDTRLSEGMVTAGYDIPTNDGAQLAWLYGHGEVIGRQDSDDSIRVTVRLSPDDRARFERQYLPAAEAGRPAGPER</sequence>
<dbReference type="PIRSF" id="PIRSF006809">
    <property type="entry name" value="GTP-binding_hflX_prd"/>
    <property type="match status" value="1"/>
</dbReference>
<dbReference type="InterPro" id="IPR025121">
    <property type="entry name" value="GTPase_HflX_N"/>
</dbReference>
<feature type="binding site" evidence="7">
    <location>
        <begin position="217"/>
        <end position="224"/>
    </location>
    <ligand>
        <name>GTP</name>
        <dbReference type="ChEBI" id="CHEBI:37565"/>
    </ligand>
</feature>
<dbReference type="InterPro" id="IPR045498">
    <property type="entry name" value="HflX_C"/>
</dbReference>
<feature type="binding site" evidence="7">
    <location>
        <begin position="337"/>
        <end position="340"/>
    </location>
    <ligand>
        <name>GTP</name>
        <dbReference type="ChEBI" id="CHEBI:37565"/>
    </ligand>
</feature>
<comment type="function">
    <text evidence="6">GTPase that associates with the 50S ribosomal subunit and may have a role during protein synthesis or ribosome biogenesis.</text>
</comment>
<evidence type="ECO:0000313" key="11">
    <source>
        <dbReference type="Proteomes" id="UP000198925"/>
    </source>
</evidence>
<dbReference type="Proteomes" id="UP000198925">
    <property type="component" value="Unassembled WGS sequence"/>
</dbReference>
<dbReference type="PANTHER" id="PTHR10229">
    <property type="entry name" value="GTP-BINDING PROTEIN HFLX"/>
    <property type="match status" value="1"/>
</dbReference>
<gene>
    <name evidence="6" type="primary">hflX</name>
    <name evidence="10" type="ORF">SAMN04487779_1003189</name>
</gene>
<dbReference type="NCBIfam" id="TIGR03156">
    <property type="entry name" value="GTP_HflX"/>
    <property type="match status" value="1"/>
</dbReference>
<feature type="binding site" evidence="7">
    <location>
        <begin position="242"/>
        <end position="246"/>
    </location>
    <ligand>
        <name>GTP</name>
        <dbReference type="ChEBI" id="CHEBI:37565"/>
    </ligand>
</feature>
<protein>
    <recommendedName>
        <fullName evidence="6">GTPase HflX</fullName>
    </recommendedName>
    <alternativeName>
        <fullName evidence="6">GTP-binding protein HflX</fullName>
    </alternativeName>
</protein>
<organism evidence="10 11">
    <name type="scientific">Belnapia rosea</name>
    <dbReference type="NCBI Taxonomy" id="938405"/>
    <lineage>
        <taxon>Bacteria</taxon>
        <taxon>Pseudomonadati</taxon>
        <taxon>Pseudomonadota</taxon>
        <taxon>Alphaproteobacteria</taxon>
        <taxon>Acetobacterales</taxon>
        <taxon>Roseomonadaceae</taxon>
        <taxon>Belnapia</taxon>
    </lineage>
</organism>
<evidence type="ECO:0000256" key="3">
    <source>
        <dbReference type="ARBA" id="ARBA00022741"/>
    </source>
</evidence>
<feature type="binding site" evidence="7">
    <location>
        <begin position="358"/>
        <end position="360"/>
    </location>
    <ligand>
        <name>GTP</name>
        <dbReference type="ChEBI" id="CHEBI:37565"/>
    </ligand>
</feature>
<keyword evidence="2 8" id="KW-0479">Metal-binding</keyword>
<dbReference type="PRINTS" id="PR00326">
    <property type="entry name" value="GTP1OBG"/>
</dbReference>
<dbReference type="InterPro" id="IPR032305">
    <property type="entry name" value="GTP-bd_M"/>
</dbReference>
<dbReference type="InterPro" id="IPR016496">
    <property type="entry name" value="GTPase_HflX"/>
</dbReference>
<dbReference type="GO" id="GO:0005737">
    <property type="term" value="C:cytoplasm"/>
    <property type="evidence" value="ECO:0007669"/>
    <property type="project" value="UniProtKB-SubCell"/>
</dbReference>
<dbReference type="EMBL" id="FMZX01000003">
    <property type="protein sequence ID" value="SDC95970.1"/>
    <property type="molecule type" value="Genomic_DNA"/>
</dbReference>
<dbReference type="STRING" id="938405.SAMN02927895_02614"/>
<dbReference type="Gene3D" id="3.40.50.11060">
    <property type="entry name" value="GTPase HflX, N-terminal domain"/>
    <property type="match status" value="1"/>
</dbReference>
<dbReference type="PROSITE" id="PS51705">
    <property type="entry name" value="G_HFLX"/>
    <property type="match status" value="1"/>
</dbReference>
<evidence type="ECO:0000256" key="8">
    <source>
        <dbReference type="PIRSR" id="PIRSR006809-2"/>
    </source>
</evidence>
<reference evidence="10 11" key="1">
    <citation type="submission" date="2016-10" db="EMBL/GenBank/DDBJ databases">
        <authorList>
            <person name="de Groot N.N."/>
        </authorList>
    </citation>
    <scope>NUCLEOTIDE SEQUENCE [LARGE SCALE GENOMIC DNA]</scope>
    <source>
        <strain evidence="10 11">CPCC 100156</strain>
    </source>
</reference>
<dbReference type="GO" id="GO:0005525">
    <property type="term" value="F:GTP binding"/>
    <property type="evidence" value="ECO:0007669"/>
    <property type="project" value="UniProtKB-UniRule"/>
</dbReference>
<dbReference type="FunFam" id="3.40.50.11060:FF:000001">
    <property type="entry name" value="GTPase HflX"/>
    <property type="match status" value="1"/>
</dbReference>
<dbReference type="CDD" id="cd01878">
    <property type="entry name" value="HflX"/>
    <property type="match status" value="1"/>
</dbReference>
<feature type="binding site" evidence="8">
    <location>
        <position position="244"/>
    </location>
    <ligand>
        <name>Mg(2+)</name>
        <dbReference type="ChEBI" id="CHEBI:18420"/>
    </ligand>
</feature>
<evidence type="ECO:0000256" key="6">
    <source>
        <dbReference type="HAMAP-Rule" id="MF_00900"/>
    </source>
</evidence>
<keyword evidence="3 6" id="KW-0547">Nucleotide-binding</keyword>
<dbReference type="PANTHER" id="PTHR10229:SF0">
    <property type="entry name" value="GTP-BINDING PROTEIN 6-RELATED"/>
    <property type="match status" value="1"/>
</dbReference>
<keyword evidence="1 6" id="KW-0963">Cytoplasm</keyword>
<keyword evidence="5 6" id="KW-0342">GTP-binding</keyword>
<evidence type="ECO:0000313" key="10">
    <source>
        <dbReference type="EMBL" id="SDC95970.1"/>
    </source>
</evidence>
<dbReference type="Pfam" id="PF01926">
    <property type="entry name" value="MMR_HSR1"/>
    <property type="match status" value="1"/>
</dbReference>
<dbReference type="GO" id="GO:0003924">
    <property type="term" value="F:GTPase activity"/>
    <property type="evidence" value="ECO:0007669"/>
    <property type="project" value="UniProtKB-UniRule"/>
</dbReference>
<feature type="domain" description="Hflx-type G" evidence="9">
    <location>
        <begin position="211"/>
        <end position="380"/>
    </location>
</feature>
<dbReference type="Pfam" id="PF19275">
    <property type="entry name" value="HflX_C"/>
    <property type="match status" value="1"/>
</dbReference>
<dbReference type="HAMAP" id="MF_00900">
    <property type="entry name" value="GTPase_HflX"/>
    <property type="match status" value="1"/>
</dbReference>
<dbReference type="AlphaFoldDB" id="A0A1G6QUC3"/>
<dbReference type="Pfam" id="PF13167">
    <property type="entry name" value="GTP-bdg_N"/>
    <property type="match status" value="1"/>
</dbReference>
<dbReference type="InterPro" id="IPR042108">
    <property type="entry name" value="GTPase_HflX_N_sf"/>
</dbReference>
<dbReference type="Gene3D" id="6.10.250.2860">
    <property type="match status" value="1"/>
</dbReference>
<feature type="binding site" evidence="7">
    <location>
        <begin position="264"/>
        <end position="267"/>
    </location>
    <ligand>
        <name>GTP</name>
        <dbReference type="ChEBI" id="CHEBI:37565"/>
    </ligand>
</feature>
<dbReference type="Pfam" id="PF16360">
    <property type="entry name" value="GTP-bdg_M"/>
    <property type="match status" value="1"/>
</dbReference>
<feature type="binding site" evidence="8">
    <location>
        <position position="224"/>
    </location>
    <ligand>
        <name>Mg(2+)</name>
        <dbReference type="ChEBI" id="CHEBI:18420"/>
    </ligand>
</feature>
<dbReference type="GO" id="GO:0043022">
    <property type="term" value="F:ribosome binding"/>
    <property type="evidence" value="ECO:0007669"/>
    <property type="project" value="TreeGrafter"/>
</dbReference>
<evidence type="ECO:0000256" key="7">
    <source>
        <dbReference type="PIRSR" id="PIRSR006809-1"/>
    </source>
</evidence>
<comment type="similarity">
    <text evidence="6">Belongs to the TRAFAC class OBG-HflX-like GTPase superfamily. HflX GTPase family.</text>
</comment>
<comment type="cofactor">
    <cofactor evidence="8">
        <name>Mg(2+)</name>
        <dbReference type="ChEBI" id="CHEBI:18420"/>
    </cofactor>
</comment>
<dbReference type="InterPro" id="IPR030394">
    <property type="entry name" value="G_HFLX_dom"/>
</dbReference>
<evidence type="ECO:0000256" key="2">
    <source>
        <dbReference type="ARBA" id="ARBA00022723"/>
    </source>
</evidence>
<comment type="subunit">
    <text evidence="6">Monomer. Associates with the 50S ribosomal subunit.</text>
</comment>
<dbReference type="GO" id="GO:0046872">
    <property type="term" value="F:metal ion binding"/>
    <property type="evidence" value="ECO:0007669"/>
    <property type="project" value="UniProtKB-KW"/>
</dbReference>
<evidence type="ECO:0000256" key="1">
    <source>
        <dbReference type="ARBA" id="ARBA00022490"/>
    </source>
</evidence>
<dbReference type="InterPro" id="IPR006073">
    <property type="entry name" value="GTP-bd"/>
</dbReference>
<dbReference type="SUPFAM" id="SSF52540">
    <property type="entry name" value="P-loop containing nucleoside triphosphate hydrolases"/>
    <property type="match status" value="1"/>
</dbReference>
<dbReference type="RefSeq" id="WP_090662682.1">
    <property type="nucleotide sequence ID" value="NZ_FMZX01000003.1"/>
</dbReference>